<dbReference type="EMBL" id="WTVM01000071">
    <property type="protein sequence ID" value="NMG03743.1"/>
    <property type="molecule type" value="Genomic_DNA"/>
</dbReference>
<keyword evidence="1" id="KW-0812">Transmembrane</keyword>
<evidence type="ECO:0000313" key="3">
    <source>
        <dbReference type="Proteomes" id="UP000599523"/>
    </source>
</evidence>
<protein>
    <submittedName>
        <fullName evidence="2">Uncharacterized protein</fullName>
    </submittedName>
</protein>
<organism evidence="2 3">
    <name type="scientific">Azoarcus taiwanensis</name>
    <dbReference type="NCBI Taxonomy" id="666964"/>
    <lineage>
        <taxon>Bacteria</taxon>
        <taxon>Pseudomonadati</taxon>
        <taxon>Pseudomonadota</taxon>
        <taxon>Betaproteobacteria</taxon>
        <taxon>Rhodocyclales</taxon>
        <taxon>Zoogloeaceae</taxon>
        <taxon>Azoarcus</taxon>
    </lineage>
</organism>
<keyword evidence="3" id="KW-1185">Reference proteome</keyword>
<feature type="transmembrane region" description="Helical" evidence="1">
    <location>
        <begin position="50"/>
        <end position="74"/>
    </location>
</feature>
<feature type="transmembrane region" description="Helical" evidence="1">
    <location>
        <begin position="134"/>
        <end position="157"/>
    </location>
</feature>
<keyword evidence="1" id="KW-0472">Membrane</keyword>
<keyword evidence="1" id="KW-1133">Transmembrane helix</keyword>
<comment type="caution">
    <text evidence="2">The sequence shown here is derived from an EMBL/GenBank/DDBJ whole genome shotgun (WGS) entry which is preliminary data.</text>
</comment>
<dbReference type="Proteomes" id="UP000599523">
    <property type="component" value="Unassembled WGS sequence"/>
</dbReference>
<feature type="transmembrane region" description="Helical" evidence="1">
    <location>
        <begin position="308"/>
        <end position="328"/>
    </location>
</feature>
<evidence type="ECO:0000256" key="1">
    <source>
        <dbReference type="SAM" id="Phobius"/>
    </source>
</evidence>
<reference evidence="2" key="1">
    <citation type="submission" date="2019-12" db="EMBL/GenBank/DDBJ databases">
        <title>Comparative genomics gives insights into the taxonomy of the Azoarcus-Aromatoleum group and reveals separate origins of nif in the plant-associated Azoarcus and non-plant-associated Aromatoleum sub-groups.</title>
        <authorList>
            <person name="Lafos M."/>
            <person name="Maluk M."/>
            <person name="Batista M."/>
            <person name="Junghare M."/>
            <person name="Carmona M."/>
            <person name="Faoro H."/>
            <person name="Cruz L.M."/>
            <person name="Battistoni F."/>
            <person name="De Souza E."/>
            <person name="Pedrosa F."/>
            <person name="Chen W.-M."/>
            <person name="Poole P.S."/>
            <person name="Dixon R.A."/>
            <person name="James E.K."/>
        </authorList>
    </citation>
    <scope>NUCLEOTIDE SEQUENCE</scope>
    <source>
        <strain evidence="2">NSC3</strain>
    </source>
</reference>
<gene>
    <name evidence="2" type="ORF">GPA21_12275</name>
</gene>
<feature type="transmembrane region" description="Helical" evidence="1">
    <location>
        <begin position="223"/>
        <end position="248"/>
    </location>
</feature>
<accession>A0A972JB52</accession>
<feature type="transmembrane region" description="Helical" evidence="1">
    <location>
        <begin position="268"/>
        <end position="288"/>
    </location>
</feature>
<feature type="transmembrane region" description="Helical" evidence="1">
    <location>
        <begin position="103"/>
        <end position="122"/>
    </location>
</feature>
<feature type="transmembrane region" description="Helical" evidence="1">
    <location>
        <begin position="6"/>
        <end position="29"/>
    </location>
</feature>
<name>A0A972JB52_9RHOO</name>
<dbReference type="AlphaFoldDB" id="A0A972JB52"/>
<feature type="transmembrane region" description="Helical" evidence="1">
    <location>
        <begin position="194"/>
        <end position="211"/>
    </location>
</feature>
<proteinExistence type="predicted"/>
<evidence type="ECO:0000313" key="2">
    <source>
        <dbReference type="EMBL" id="NMG03743.1"/>
    </source>
</evidence>
<dbReference type="RefSeq" id="WP_168988439.1">
    <property type="nucleotide sequence ID" value="NZ_CAWPHM010000299.1"/>
</dbReference>
<sequence length="336" mass="36625">MFFQPTIIALLLVAMLNAAMLAVASPYAWQLIRQWDIGSGSDRQLRLERLTYFFSTLLVFVCLLQIASTLLFVFNADHMHTMFVGAMCAIGTLNVNQWGFPALYLQLALFFMAALWLALNALDNRARDYPLVRVKYGALLVLAPVAFASLVVQLLYFGNLEADVITSCCGSMFSEESESVAATLAAIEPGPAMVLFYSVLLPTIFVSAWHWRSTGFSRLRAGAVGLASALAFLVSIAAVVAFVSLYIYEHPNHHCPFCILQPEFGYQGYLIYIPLFAAAAFGMASGLLAPFNRFSSLATLAPTASRRLAGQAAVGYALVVAVCTLMVLKSNLILLD</sequence>